<evidence type="ECO:0000313" key="3">
    <source>
        <dbReference type="Proteomes" id="UP000292459"/>
    </source>
</evidence>
<dbReference type="Proteomes" id="UP000292459">
    <property type="component" value="Unassembled WGS sequence"/>
</dbReference>
<dbReference type="GO" id="GO:0016779">
    <property type="term" value="F:nucleotidyltransferase activity"/>
    <property type="evidence" value="ECO:0007669"/>
    <property type="project" value="InterPro"/>
</dbReference>
<dbReference type="RefSeq" id="WP_044150887.1">
    <property type="nucleotide sequence ID" value="NZ_QVFV01000001.1"/>
</dbReference>
<evidence type="ECO:0000259" key="1">
    <source>
        <dbReference type="Pfam" id="PF01909"/>
    </source>
</evidence>
<dbReference type="EMBL" id="QVFV01000001">
    <property type="protein sequence ID" value="RZM82154.1"/>
    <property type="molecule type" value="Genomic_DNA"/>
</dbReference>
<feature type="domain" description="Polymerase nucleotidyl transferase" evidence="1">
    <location>
        <begin position="17"/>
        <end position="102"/>
    </location>
</feature>
<name>A0A4Q7EEB4_9CYAN</name>
<reference evidence="2 3" key="1">
    <citation type="submission" date="2018-11" db="EMBL/GenBank/DDBJ databases">
        <title>Whole genome sequencing of an environmental sample.</title>
        <authorList>
            <person name="Sarangi A.N."/>
            <person name="Singh D."/>
            <person name="Tripathy S."/>
        </authorList>
    </citation>
    <scope>NUCLEOTIDE SEQUENCE [LARGE SCALE GENOMIC DNA]</scope>
    <source>
        <strain evidence="2 3">Lakshadweep</strain>
    </source>
</reference>
<keyword evidence="3" id="KW-1185">Reference proteome</keyword>
<dbReference type="AlphaFoldDB" id="A0A4Q7EEB4"/>
<evidence type="ECO:0000313" key="2">
    <source>
        <dbReference type="EMBL" id="RZM82154.1"/>
    </source>
</evidence>
<protein>
    <recommendedName>
        <fullName evidence="1">Polymerase nucleotidyl transferase domain-containing protein</fullName>
    </recommendedName>
</protein>
<dbReference type="InterPro" id="IPR002934">
    <property type="entry name" value="Polymerase_NTP_transf_dom"/>
</dbReference>
<proteinExistence type="predicted"/>
<accession>A0A4Q7EEB4</accession>
<comment type="caution">
    <text evidence="2">The sequence shown here is derived from an EMBL/GenBank/DDBJ whole genome shotgun (WGS) entry which is preliminary data.</text>
</comment>
<dbReference type="SUPFAM" id="SSF81301">
    <property type="entry name" value="Nucleotidyltransferase"/>
    <property type="match status" value="1"/>
</dbReference>
<organism evidence="2 3">
    <name type="scientific">Leptolyngbya iicbica LK</name>
    <dbReference type="NCBI Taxonomy" id="2294035"/>
    <lineage>
        <taxon>Bacteria</taxon>
        <taxon>Bacillati</taxon>
        <taxon>Cyanobacteriota</taxon>
        <taxon>Cyanophyceae</taxon>
        <taxon>Leptolyngbyales</taxon>
        <taxon>Leptolyngbyaceae</taxon>
        <taxon>Leptolyngbya group</taxon>
        <taxon>Leptolyngbya</taxon>
        <taxon>Leptolyngbya iicbica</taxon>
    </lineage>
</organism>
<dbReference type="InterPro" id="IPR043519">
    <property type="entry name" value="NT_sf"/>
</dbReference>
<dbReference type="OrthoDB" id="428157at2"/>
<dbReference type="Pfam" id="PF01909">
    <property type="entry name" value="NTP_transf_2"/>
    <property type="match status" value="1"/>
</dbReference>
<sequence>MKRSPVINQITEQQAQIEALCHQNQVARLELFGSATDERFDPATSDLDFLVEFAINTPQGAADRFFGLKAGLSDLLGRTIDLVDLATIENPYFLEAIAASRLKIYGN</sequence>
<gene>
    <name evidence="2" type="ORF">DYY88_02535</name>
</gene>
<dbReference type="Gene3D" id="3.30.460.10">
    <property type="entry name" value="Beta Polymerase, domain 2"/>
    <property type="match status" value="1"/>
</dbReference>